<comment type="caution">
    <text evidence="1">The sequence shown here is derived from an EMBL/GenBank/DDBJ whole genome shotgun (WGS) entry which is preliminary data.</text>
</comment>
<organism evidence="1 2">
    <name type="scientific">Dendrobium thyrsiflorum</name>
    <name type="common">Pinecone-like raceme dendrobium</name>
    <name type="synonym">Orchid</name>
    <dbReference type="NCBI Taxonomy" id="117978"/>
    <lineage>
        <taxon>Eukaryota</taxon>
        <taxon>Viridiplantae</taxon>
        <taxon>Streptophyta</taxon>
        <taxon>Embryophyta</taxon>
        <taxon>Tracheophyta</taxon>
        <taxon>Spermatophyta</taxon>
        <taxon>Magnoliopsida</taxon>
        <taxon>Liliopsida</taxon>
        <taxon>Asparagales</taxon>
        <taxon>Orchidaceae</taxon>
        <taxon>Epidendroideae</taxon>
        <taxon>Malaxideae</taxon>
        <taxon>Dendrobiinae</taxon>
        <taxon>Dendrobium</taxon>
    </lineage>
</organism>
<dbReference type="Proteomes" id="UP001552299">
    <property type="component" value="Unassembled WGS sequence"/>
</dbReference>
<keyword evidence="2" id="KW-1185">Reference proteome</keyword>
<name>A0ABD0W5F7_DENTH</name>
<sequence length="220" mass="24541">MRRYHRFEEDLAKAKALSTVEAKDRAVAAAADNALFVKANEQVEATISELVEKLNEVLSVVRSGDCECILGNHYFDGDTDCVKKLVVRGELHLRYLNDEDVASNSLRENVNGALCKVTIASPAKMNNGASFSNILTIDSVPIDRSGNVLKNVWSRKSNIRVTDLDFGDYLKDDGSVMKLHLQNEVENTKKLQNALLVKVFAENVPLNVVSMELRKQRSQF</sequence>
<accession>A0ABD0W5F7</accession>
<gene>
    <name evidence="1" type="ORF">M5K25_000537</name>
</gene>
<protein>
    <submittedName>
        <fullName evidence="1">Uncharacterized protein</fullName>
    </submittedName>
</protein>
<evidence type="ECO:0000313" key="2">
    <source>
        <dbReference type="Proteomes" id="UP001552299"/>
    </source>
</evidence>
<dbReference type="EMBL" id="JANQDX010000001">
    <property type="protein sequence ID" value="KAL0928631.1"/>
    <property type="molecule type" value="Genomic_DNA"/>
</dbReference>
<evidence type="ECO:0000313" key="1">
    <source>
        <dbReference type="EMBL" id="KAL0928631.1"/>
    </source>
</evidence>
<dbReference type="AlphaFoldDB" id="A0ABD0W5F7"/>
<proteinExistence type="predicted"/>
<reference evidence="1 2" key="1">
    <citation type="journal article" date="2024" name="Plant Biotechnol. J.">
        <title>Dendrobium thyrsiflorum genome and its molecular insights into genes involved in important horticultural traits.</title>
        <authorList>
            <person name="Chen B."/>
            <person name="Wang J.Y."/>
            <person name="Zheng P.J."/>
            <person name="Li K.L."/>
            <person name="Liang Y.M."/>
            <person name="Chen X.F."/>
            <person name="Zhang C."/>
            <person name="Zhao X."/>
            <person name="He X."/>
            <person name="Zhang G.Q."/>
            <person name="Liu Z.J."/>
            <person name="Xu Q."/>
        </authorList>
    </citation>
    <scope>NUCLEOTIDE SEQUENCE [LARGE SCALE GENOMIC DNA]</scope>
    <source>
        <strain evidence="1">GZMU011</strain>
    </source>
</reference>